<accession>C8PEC3</accession>
<gene>
    <name evidence="1" type="ORF">CAMGR0001_1824</name>
</gene>
<name>C8PEC3_9BACT</name>
<dbReference type="AlphaFoldDB" id="C8PEC3"/>
<dbReference type="EMBL" id="ACYG01000007">
    <property type="protein sequence ID" value="EEV18809.1"/>
    <property type="molecule type" value="Genomic_DNA"/>
</dbReference>
<organism evidence="1 2">
    <name type="scientific">Campylobacter gracilis RM3268</name>
    <dbReference type="NCBI Taxonomy" id="553220"/>
    <lineage>
        <taxon>Bacteria</taxon>
        <taxon>Pseudomonadati</taxon>
        <taxon>Campylobacterota</taxon>
        <taxon>Epsilonproteobacteria</taxon>
        <taxon>Campylobacterales</taxon>
        <taxon>Campylobacteraceae</taxon>
        <taxon>Campylobacter</taxon>
    </lineage>
</organism>
<dbReference type="Proteomes" id="UP000005709">
    <property type="component" value="Unassembled WGS sequence"/>
</dbReference>
<protein>
    <submittedName>
        <fullName evidence="1">Uncharacterized protein</fullName>
    </submittedName>
</protein>
<proteinExistence type="predicted"/>
<evidence type="ECO:0000313" key="2">
    <source>
        <dbReference type="Proteomes" id="UP000005709"/>
    </source>
</evidence>
<keyword evidence="2" id="KW-1185">Reference proteome</keyword>
<comment type="caution">
    <text evidence="1">The sequence shown here is derived from an EMBL/GenBank/DDBJ whole genome shotgun (WGS) entry which is preliminary data.</text>
</comment>
<evidence type="ECO:0000313" key="1">
    <source>
        <dbReference type="EMBL" id="EEV18809.1"/>
    </source>
</evidence>
<sequence length="40" mass="4600">MAAKFQAVVRLAAMLKFCRDRISRRNFTPLGVSARASFRR</sequence>
<reference evidence="1 2" key="1">
    <citation type="submission" date="2009-07" db="EMBL/GenBank/DDBJ databases">
        <authorList>
            <person name="Madupu R."/>
            <person name="Sebastian Y."/>
            <person name="Durkin A.S."/>
            <person name="Torralba M."/>
            <person name="Methe B."/>
            <person name="Sutton G.G."/>
            <person name="Strausberg R.L."/>
            <person name="Nelson K.E."/>
        </authorList>
    </citation>
    <scope>NUCLEOTIDE SEQUENCE [LARGE SCALE GENOMIC DNA]</scope>
    <source>
        <strain evidence="1 2">RM3268</strain>
    </source>
</reference>